<evidence type="ECO:0000313" key="2">
    <source>
        <dbReference type="EMBL" id="EJT73098.1"/>
    </source>
</evidence>
<dbReference type="RefSeq" id="XP_009226072.1">
    <property type="nucleotide sequence ID" value="XM_009227808.1"/>
</dbReference>
<accession>J3P8W4</accession>
<dbReference type="EMBL" id="GL385399">
    <property type="protein sequence ID" value="EJT73098.1"/>
    <property type="molecule type" value="Genomic_DNA"/>
</dbReference>
<dbReference type="EnsemblFungi" id="EJT73098">
    <property type="protein sequence ID" value="EJT73098"/>
    <property type="gene ID" value="GGTG_09948"/>
</dbReference>
<sequence length="131" mass="13392">MLSELHVFICSLWHGSSLRMWLMQRVGGPLAWPMSSACQAGSLWRPFLGDACSDLGAAASSLPSPTPVPLGPGVLGRHSVSPPHAPSAGSGKSQQQTPSLQQTPDAALAASAGVVLVDGRGTPPKAVMTTV</sequence>
<reference evidence="4" key="1">
    <citation type="submission" date="2010-07" db="EMBL/GenBank/DDBJ databases">
        <title>The genome sequence of Gaeumannomyces graminis var. tritici strain R3-111a-1.</title>
        <authorList>
            <consortium name="The Broad Institute Genome Sequencing Platform"/>
            <person name="Ma L.-J."/>
            <person name="Dead R."/>
            <person name="Young S."/>
            <person name="Zeng Q."/>
            <person name="Koehrsen M."/>
            <person name="Alvarado L."/>
            <person name="Berlin A."/>
            <person name="Chapman S.B."/>
            <person name="Chen Z."/>
            <person name="Freedman E."/>
            <person name="Gellesch M."/>
            <person name="Goldberg J."/>
            <person name="Griggs A."/>
            <person name="Gujja S."/>
            <person name="Heilman E.R."/>
            <person name="Heiman D."/>
            <person name="Hepburn T."/>
            <person name="Howarth C."/>
            <person name="Jen D."/>
            <person name="Larson L."/>
            <person name="Mehta T."/>
            <person name="Neiman D."/>
            <person name="Pearson M."/>
            <person name="Roberts A."/>
            <person name="Saif S."/>
            <person name="Shea T."/>
            <person name="Shenoy N."/>
            <person name="Sisk P."/>
            <person name="Stolte C."/>
            <person name="Sykes S."/>
            <person name="Walk T."/>
            <person name="White J."/>
            <person name="Yandava C."/>
            <person name="Haas B."/>
            <person name="Nusbaum C."/>
            <person name="Birren B."/>
        </authorList>
    </citation>
    <scope>NUCLEOTIDE SEQUENCE [LARGE SCALE GENOMIC DNA]</scope>
    <source>
        <strain evidence="4">R3-111a-1</strain>
    </source>
</reference>
<gene>
    <name evidence="3" type="primary">20350406</name>
    <name evidence="2" type="ORF">GGTG_09948</name>
</gene>
<evidence type="ECO:0000313" key="3">
    <source>
        <dbReference type="EnsemblFungi" id="EJT73098"/>
    </source>
</evidence>
<dbReference type="GeneID" id="20350406"/>
<dbReference type="Proteomes" id="UP000006039">
    <property type="component" value="Unassembled WGS sequence"/>
</dbReference>
<name>J3P8W4_GAET3</name>
<feature type="compositionally biased region" description="Low complexity" evidence="1">
    <location>
        <begin position="93"/>
        <end position="105"/>
    </location>
</feature>
<organism evidence="2">
    <name type="scientific">Gaeumannomyces tritici (strain R3-111a-1)</name>
    <name type="common">Wheat and barley take-all root rot fungus</name>
    <name type="synonym">Gaeumannomyces graminis var. tritici</name>
    <dbReference type="NCBI Taxonomy" id="644352"/>
    <lineage>
        <taxon>Eukaryota</taxon>
        <taxon>Fungi</taxon>
        <taxon>Dikarya</taxon>
        <taxon>Ascomycota</taxon>
        <taxon>Pezizomycotina</taxon>
        <taxon>Sordariomycetes</taxon>
        <taxon>Sordariomycetidae</taxon>
        <taxon>Magnaporthales</taxon>
        <taxon>Magnaporthaceae</taxon>
        <taxon>Gaeumannomyces</taxon>
    </lineage>
</organism>
<protein>
    <submittedName>
        <fullName evidence="2 3">Uncharacterized protein</fullName>
    </submittedName>
</protein>
<dbReference type="VEuPathDB" id="FungiDB:GGTG_09948"/>
<evidence type="ECO:0000313" key="4">
    <source>
        <dbReference type="Proteomes" id="UP000006039"/>
    </source>
</evidence>
<keyword evidence="4" id="KW-1185">Reference proteome</keyword>
<dbReference type="AlphaFoldDB" id="J3P8W4"/>
<reference evidence="3" key="4">
    <citation type="journal article" date="2015" name="G3 (Bethesda)">
        <title>Genome sequences of three phytopathogenic species of the Magnaporthaceae family of fungi.</title>
        <authorList>
            <person name="Okagaki L.H."/>
            <person name="Nunes C.C."/>
            <person name="Sailsbery J."/>
            <person name="Clay B."/>
            <person name="Brown D."/>
            <person name="John T."/>
            <person name="Oh Y."/>
            <person name="Young N."/>
            <person name="Fitzgerald M."/>
            <person name="Haas B.J."/>
            <person name="Zeng Q."/>
            <person name="Young S."/>
            <person name="Adiconis X."/>
            <person name="Fan L."/>
            <person name="Levin J.Z."/>
            <person name="Mitchell T.K."/>
            <person name="Okubara P.A."/>
            <person name="Farman M.L."/>
            <person name="Kohn L.M."/>
            <person name="Birren B."/>
            <person name="Ma L.-J."/>
            <person name="Dean R.A."/>
        </authorList>
    </citation>
    <scope>NUCLEOTIDE SEQUENCE</scope>
    <source>
        <strain evidence="3">R3-111a-1</strain>
    </source>
</reference>
<reference evidence="3" key="5">
    <citation type="submission" date="2018-04" db="UniProtKB">
        <authorList>
            <consortium name="EnsemblFungi"/>
        </authorList>
    </citation>
    <scope>IDENTIFICATION</scope>
    <source>
        <strain evidence="3">R3-111a-1</strain>
    </source>
</reference>
<reference evidence="2" key="3">
    <citation type="submission" date="2010-09" db="EMBL/GenBank/DDBJ databases">
        <title>Annotation of Gaeumannomyces graminis var. tritici R3-111a-1.</title>
        <authorList>
            <consortium name="The Broad Institute Genome Sequencing Platform"/>
            <person name="Ma L.-J."/>
            <person name="Dead R."/>
            <person name="Young S.K."/>
            <person name="Zeng Q."/>
            <person name="Gargeya S."/>
            <person name="Fitzgerald M."/>
            <person name="Haas B."/>
            <person name="Abouelleil A."/>
            <person name="Alvarado L."/>
            <person name="Arachchi H.M."/>
            <person name="Berlin A."/>
            <person name="Brown A."/>
            <person name="Chapman S.B."/>
            <person name="Chen Z."/>
            <person name="Dunbar C."/>
            <person name="Freedman E."/>
            <person name="Gearin G."/>
            <person name="Gellesch M."/>
            <person name="Goldberg J."/>
            <person name="Griggs A."/>
            <person name="Gujja S."/>
            <person name="Heiman D."/>
            <person name="Howarth C."/>
            <person name="Larson L."/>
            <person name="Lui A."/>
            <person name="MacDonald P.J.P."/>
            <person name="Mehta T."/>
            <person name="Montmayeur A."/>
            <person name="Murphy C."/>
            <person name="Neiman D."/>
            <person name="Pearson M."/>
            <person name="Priest M."/>
            <person name="Roberts A."/>
            <person name="Saif S."/>
            <person name="Shea T."/>
            <person name="Shenoy N."/>
            <person name="Sisk P."/>
            <person name="Stolte C."/>
            <person name="Sykes S."/>
            <person name="Yandava C."/>
            <person name="Wortman J."/>
            <person name="Nusbaum C."/>
            <person name="Birren B."/>
        </authorList>
    </citation>
    <scope>NUCLEOTIDE SEQUENCE</scope>
    <source>
        <strain evidence="2">R3-111a-1</strain>
    </source>
</reference>
<dbReference type="HOGENOM" id="CLU_1927747_0_0_1"/>
<evidence type="ECO:0000256" key="1">
    <source>
        <dbReference type="SAM" id="MobiDB-lite"/>
    </source>
</evidence>
<reference evidence="2" key="2">
    <citation type="submission" date="2010-07" db="EMBL/GenBank/DDBJ databases">
        <authorList>
            <consortium name="The Broad Institute Genome Sequencing Platform"/>
            <consortium name="Broad Institute Genome Sequencing Center for Infectious Disease"/>
            <person name="Ma L.-J."/>
            <person name="Dead R."/>
            <person name="Young S."/>
            <person name="Zeng Q."/>
            <person name="Koehrsen M."/>
            <person name="Alvarado L."/>
            <person name="Berlin A."/>
            <person name="Chapman S.B."/>
            <person name="Chen Z."/>
            <person name="Freedman E."/>
            <person name="Gellesch M."/>
            <person name="Goldberg J."/>
            <person name="Griggs A."/>
            <person name="Gujja S."/>
            <person name="Heilman E.R."/>
            <person name="Heiman D."/>
            <person name="Hepburn T."/>
            <person name="Howarth C."/>
            <person name="Jen D."/>
            <person name="Larson L."/>
            <person name="Mehta T."/>
            <person name="Neiman D."/>
            <person name="Pearson M."/>
            <person name="Roberts A."/>
            <person name="Saif S."/>
            <person name="Shea T."/>
            <person name="Shenoy N."/>
            <person name="Sisk P."/>
            <person name="Stolte C."/>
            <person name="Sykes S."/>
            <person name="Walk T."/>
            <person name="White J."/>
            <person name="Yandava C."/>
            <person name="Haas B."/>
            <person name="Nusbaum C."/>
            <person name="Birren B."/>
        </authorList>
    </citation>
    <scope>NUCLEOTIDE SEQUENCE</scope>
    <source>
        <strain evidence="2">R3-111a-1</strain>
    </source>
</reference>
<proteinExistence type="predicted"/>
<feature type="region of interest" description="Disordered" evidence="1">
    <location>
        <begin position="60"/>
        <end position="105"/>
    </location>
</feature>